<protein>
    <recommendedName>
        <fullName evidence="5">Protein-S-isoprenylcysteine O-methyltransferase</fullName>
        <ecNumber evidence="5">2.1.1.100</ecNumber>
    </recommendedName>
</protein>
<dbReference type="InterPro" id="IPR052527">
    <property type="entry name" value="Metal_cation-efflux_comp"/>
</dbReference>
<evidence type="ECO:0000256" key="1">
    <source>
        <dbReference type="ARBA" id="ARBA00004141"/>
    </source>
</evidence>
<keyword evidence="5" id="KW-0949">S-adenosyl-L-methionine</keyword>
<keyword evidence="3 5" id="KW-1133">Transmembrane helix</keyword>
<keyword evidence="4 5" id="KW-0472">Membrane</keyword>
<dbReference type="EMBL" id="KB467942">
    <property type="protein sequence ID" value="PCH38749.1"/>
    <property type="molecule type" value="Genomic_DNA"/>
</dbReference>
<dbReference type="AlphaFoldDB" id="A0A2H3JIZ9"/>
<dbReference type="InterPro" id="IPR007269">
    <property type="entry name" value="ICMT_MeTrfase"/>
</dbReference>
<dbReference type="Proteomes" id="UP000218811">
    <property type="component" value="Unassembled WGS sequence"/>
</dbReference>
<feature type="transmembrane region" description="Helical" evidence="5">
    <location>
        <begin position="45"/>
        <end position="67"/>
    </location>
</feature>
<dbReference type="Gene3D" id="1.20.120.1630">
    <property type="match status" value="1"/>
</dbReference>
<dbReference type="GO" id="GO:0032259">
    <property type="term" value="P:methylation"/>
    <property type="evidence" value="ECO:0007669"/>
    <property type="project" value="UniProtKB-KW"/>
</dbReference>
<dbReference type="PANTHER" id="PTHR43847">
    <property type="entry name" value="BLL3993 PROTEIN"/>
    <property type="match status" value="1"/>
</dbReference>
<comment type="caution">
    <text evidence="5">Lacks conserved residue(s) required for the propagation of feature annotation.</text>
</comment>
<accession>A0A2H3JIZ9</accession>
<gene>
    <name evidence="6" type="ORF">WOLCODRAFT_66486</name>
</gene>
<evidence type="ECO:0000256" key="3">
    <source>
        <dbReference type="ARBA" id="ARBA00022989"/>
    </source>
</evidence>
<evidence type="ECO:0000256" key="4">
    <source>
        <dbReference type="ARBA" id="ARBA00023136"/>
    </source>
</evidence>
<dbReference type="OrthoDB" id="422086at2759"/>
<keyword evidence="5" id="KW-0256">Endoplasmic reticulum</keyword>
<reference evidence="6 7" key="1">
    <citation type="journal article" date="2012" name="Science">
        <title>The Paleozoic origin of enzymatic lignin decomposition reconstructed from 31 fungal genomes.</title>
        <authorList>
            <person name="Floudas D."/>
            <person name="Binder M."/>
            <person name="Riley R."/>
            <person name="Barry K."/>
            <person name="Blanchette R.A."/>
            <person name="Henrissat B."/>
            <person name="Martinez A.T."/>
            <person name="Otillar R."/>
            <person name="Spatafora J.W."/>
            <person name="Yadav J.S."/>
            <person name="Aerts A."/>
            <person name="Benoit I."/>
            <person name="Boyd A."/>
            <person name="Carlson A."/>
            <person name="Copeland A."/>
            <person name="Coutinho P.M."/>
            <person name="de Vries R.P."/>
            <person name="Ferreira P."/>
            <person name="Findley K."/>
            <person name="Foster B."/>
            <person name="Gaskell J."/>
            <person name="Glotzer D."/>
            <person name="Gorecki P."/>
            <person name="Heitman J."/>
            <person name="Hesse C."/>
            <person name="Hori C."/>
            <person name="Igarashi K."/>
            <person name="Jurgens J.A."/>
            <person name="Kallen N."/>
            <person name="Kersten P."/>
            <person name="Kohler A."/>
            <person name="Kuees U."/>
            <person name="Kumar T.K.A."/>
            <person name="Kuo A."/>
            <person name="LaButti K."/>
            <person name="Larrondo L.F."/>
            <person name="Lindquist E."/>
            <person name="Ling A."/>
            <person name="Lombard V."/>
            <person name="Lucas S."/>
            <person name="Lundell T."/>
            <person name="Martin R."/>
            <person name="McLaughlin D.J."/>
            <person name="Morgenstern I."/>
            <person name="Morin E."/>
            <person name="Murat C."/>
            <person name="Nagy L.G."/>
            <person name="Nolan M."/>
            <person name="Ohm R.A."/>
            <person name="Patyshakuliyeva A."/>
            <person name="Rokas A."/>
            <person name="Ruiz-Duenas F.J."/>
            <person name="Sabat G."/>
            <person name="Salamov A."/>
            <person name="Samejima M."/>
            <person name="Schmutz J."/>
            <person name="Slot J.C."/>
            <person name="St John F."/>
            <person name="Stenlid J."/>
            <person name="Sun H."/>
            <person name="Sun S."/>
            <person name="Syed K."/>
            <person name="Tsang A."/>
            <person name="Wiebenga A."/>
            <person name="Young D."/>
            <person name="Pisabarro A."/>
            <person name="Eastwood D.C."/>
            <person name="Martin F."/>
            <person name="Cullen D."/>
            <person name="Grigoriev I.V."/>
            <person name="Hibbett D.S."/>
        </authorList>
    </citation>
    <scope>NUCLEOTIDE SEQUENCE [LARGE SCALE GENOMIC DNA]</scope>
    <source>
        <strain evidence="6 7">MD-104</strain>
    </source>
</reference>
<sequence>VWLIALCDAAVTIAAHYPSEASNTILKFLVAGPPLMAANATLTKTFLAGWVGIIAATAFRVASYRALGRLFTFELSIREDHKLISDGPYTFVRHPSYTALYLLMPPMFACQLGPGSWALECGILKTPMGLVCASVWLGYMSLLCYVMAKRVNVEDEMLKEAFGHQWLEWAARTRYRLIPGIY</sequence>
<dbReference type="GO" id="GO:0005789">
    <property type="term" value="C:endoplasmic reticulum membrane"/>
    <property type="evidence" value="ECO:0007669"/>
    <property type="project" value="UniProtKB-SubCell"/>
</dbReference>
<organism evidence="6 7">
    <name type="scientific">Wolfiporia cocos (strain MD-104)</name>
    <name type="common">Brown rot fungus</name>
    <dbReference type="NCBI Taxonomy" id="742152"/>
    <lineage>
        <taxon>Eukaryota</taxon>
        <taxon>Fungi</taxon>
        <taxon>Dikarya</taxon>
        <taxon>Basidiomycota</taxon>
        <taxon>Agaricomycotina</taxon>
        <taxon>Agaricomycetes</taxon>
        <taxon>Polyporales</taxon>
        <taxon>Phaeolaceae</taxon>
        <taxon>Wolfiporia</taxon>
    </lineage>
</organism>
<comment type="similarity">
    <text evidence="5">Belongs to the class VI-like SAM-binding methyltransferase superfamily. Isoprenylcysteine carboxyl methyltransferase family.</text>
</comment>
<dbReference type="OMA" id="QFGKQWD"/>
<keyword evidence="2 5" id="KW-0812">Transmembrane</keyword>
<evidence type="ECO:0000256" key="2">
    <source>
        <dbReference type="ARBA" id="ARBA00022692"/>
    </source>
</evidence>
<evidence type="ECO:0000313" key="6">
    <source>
        <dbReference type="EMBL" id="PCH38749.1"/>
    </source>
</evidence>
<dbReference type="EC" id="2.1.1.100" evidence="5"/>
<dbReference type="GO" id="GO:0004671">
    <property type="term" value="F:protein C-terminal S-isoprenylcysteine carboxyl O-methyltransferase activity"/>
    <property type="evidence" value="ECO:0007669"/>
    <property type="project" value="UniProtKB-EC"/>
</dbReference>
<keyword evidence="5" id="KW-0808">Transferase</keyword>
<evidence type="ECO:0000313" key="7">
    <source>
        <dbReference type="Proteomes" id="UP000218811"/>
    </source>
</evidence>
<comment type="catalytic activity">
    <reaction evidence="5">
        <text>[protein]-C-terminal S-[(2E,6E)-farnesyl]-L-cysteine + S-adenosyl-L-methionine = [protein]-C-terminal S-[(2E,6E)-farnesyl]-L-cysteine methyl ester + S-adenosyl-L-homocysteine</text>
        <dbReference type="Rhea" id="RHEA:21672"/>
        <dbReference type="Rhea" id="RHEA-COMP:12125"/>
        <dbReference type="Rhea" id="RHEA-COMP:12126"/>
        <dbReference type="ChEBI" id="CHEBI:57856"/>
        <dbReference type="ChEBI" id="CHEBI:59789"/>
        <dbReference type="ChEBI" id="CHEBI:90510"/>
        <dbReference type="ChEBI" id="CHEBI:90511"/>
        <dbReference type="EC" id="2.1.1.100"/>
    </reaction>
</comment>
<feature type="non-terminal residue" evidence="6">
    <location>
        <position position="1"/>
    </location>
</feature>
<dbReference type="PANTHER" id="PTHR43847:SF1">
    <property type="entry name" value="BLL3993 PROTEIN"/>
    <property type="match status" value="1"/>
</dbReference>
<keyword evidence="7" id="KW-1185">Reference proteome</keyword>
<feature type="transmembrane region" description="Helical" evidence="5">
    <location>
        <begin position="128"/>
        <end position="148"/>
    </location>
</feature>
<dbReference type="Pfam" id="PF04140">
    <property type="entry name" value="ICMT"/>
    <property type="match status" value="1"/>
</dbReference>
<proteinExistence type="inferred from homology"/>
<comment type="subcellular location">
    <subcellularLocation>
        <location evidence="5">Endoplasmic reticulum membrane</location>
        <topology evidence="5">Multi-pass membrane protein</topology>
    </subcellularLocation>
    <subcellularLocation>
        <location evidence="1">Membrane</location>
        <topology evidence="1">Multi-pass membrane protein</topology>
    </subcellularLocation>
</comment>
<name>A0A2H3JIZ9_WOLCO</name>
<keyword evidence="5" id="KW-0489">Methyltransferase</keyword>
<evidence type="ECO:0000256" key="5">
    <source>
        <dbReference type="RuleBase" id="RU362022"/>
    </source>
</evidence>